<feature type="compositionally biased region" description="Low complexity" evidence="1">
    <location>
        <begin position="1"/>
        <end position="16"/>
    </location>
</feature>
<dbReference type="EMBL" id="FMWP01000014">
    <property type="protein sequence ID" value="SCZ90761.1"/>
    <property type="molecule type" value="Genomic_DNA"/>
</dbReference>
<reference evidence="3" key="1">
    <citation type="submission" date="2016-10" db="EMBL/GenBank/DDBJ databases">
        <authorList>
            <person name="Jeantristanb JTB J.-T."/>
            <person name="Ricardo R."/>
        </authorList>
    </citation>
    <scope>NUCLEOTIDE SEQUENCE [LARGE SCALE GENOMIC DNA]</scope>
</reference>
<gene>
    <name evidence="2" type="ORF">BZ3500_MVSOF-1268-A1-R1_CHR1-3G02224</name>
</gene>
<evidence type="ECO:0000256" key="1">
    <source>
        <dbReference type="SAM" id="MobiDB-lite"/>
    </source>
</evidence>
<evidence type="ECO:0000313" key="3">
    <source>
        <dbReference type="Proteomes" id="UP000249723"/>
    </source>
</evidence>
<keyword evidence="3" id="KW-1185">Reference proteome</keyword>
<accession>A0A2X0KV54</accession>
<name>A0A2X0KV54_9BASI</name>
<sequence>MSSGANPPNSSSSSSGTNVFGSLPKAGFLRRGSNKLALKTPTPSLHQAESEQAGPLANGSYRFESSKHPTLTLTNENEDSLYGINP</sequence>
<protein>
    <submittedName>
        <fullName evidence="2">BZ3500_MvSof-1268-A1-R1_Chr1-3g02224 protein</fullName>
    </submittedName>
</protein>
<dbReference type="AlphaFoldDB" id="A0A2X0KV54"/>
<feature type="region of interest" description="Disordered" evidence="1">
    <location>
        <begin position="1"/>
        <end position="86"/>
    </location>
</feature>
<evidence type="ECO:0000313" key="2">
    <source>
        <dbReference type="EMBL" id="SCZ90761.1"/>
    </source>
</evidence>
<organism evidence="2 3">
    <name type="scientific">Microbotryum saponariae</name>
    <dbReference type="NCBI Taxonomy" id="289078"/>
    <lineage>
        <taxon>Eukaryota</taxon>
        <taxon>Fungi</taxon>
        <taxon>Dikarya</taxon>
        <taxon>Basidiomycota</taxon>
        <taxon>Pucciniomycotina</taxon>
        <taxon>Microbotryomycetes</taxon>
        <taxon>Microbotryales</taxon>
        <taxon>Microbotryaceae</taxon>
        <taxon>Microbotryum</taxon>
    </lineage>
</organism>
<dbReference type="Proteomes" id="UP000249723">
    <property type="component" value="Unassembled WGS sequence"/>
</dbReference>
<proteinExistence type="predicted"/>